<keyword evidence="2" id="KW-1185">Reference proteome</keyword>
<proteinExistence type="predicted"/>
<protein>
    <submittedName>
        <fullName evidence="1">Chromate transporter</fullName>
    </submittedName>
</protein>
<evidence type="ECO:0000313" key="1">
    <source>
        <dbReference type="EMBL" id="MFM9328660.1"/>
    </source>
</evidence>
<sequence length="213" mass="22799">MKLFPVIDWPLLGRLFWSFFKMGPVTFGGGYAMIPVFHQEVVEKRGWLEEEEVTDLFAIAQSTPGAVGVNASTFVGYRIAGLPGAIAALFGVLLPTFLIVLVLSVSFLAVRDQPKIKAAFLGIRPAVVALIVYAGIRVGRTAIRDAATLVTAIGVLVLLIVTGINPVFALLMGMAFGLAVVPLRLRWTGTDVLAGKPGKTKGYAEDYFFGDGI</sequence>
<reference evidence="1" key="1">
    <citation type="submission" date="2024-12" db="EMBL/GenBank/DDBJ databases">
        <authorList>
            <person name="Wu N."/>
        </authorList>
    </citation>
    <scope>NUCLEOTIDE SEQUENCE</scope>
    <source>
        <strain evidence="1">P15</strain>
    </source>
</reference>
<evidence type="ECO:0000313" key="2">
    <source>
        <dbReference type="Proteomes" id="UP001631969"/>
    </source>
</evidence>
<organism evidence="1 2">
    <name type="scientific">Paenibacillus mesotrionivorans</name>
    <dbReference type="NCBI Taxonomy" id="3160968"/>
    <lineage>
        <taxon>Bacteria</taxon>
        <taxon>Bacillati</taxon>
        <taxon>Bacillota</taxon>
        <taxon>Bacilli</taxon>
        <taxon>Bacillales</taxon>
        <taxon>Paenibacillaceae</taxon>
        <taxon>Paenibacillus</taxon>
    </lineage>
</organism>
<accession>A0ACC7NX67</accession>
<dbReference type="Proteomes" id="UP001631969">
    <property type="component" value="Unassembled WGS sequence"/>
</dbReference>
<name>A0ACC7NX67_9BACL</name>
<dbReference type="EMBL" id="JBJURJ010000006">
    <property type="protein sequence ID" value="MFM9328660.1"/>
    <property type="molecule type" value="Genomic_DNA"/>
</dbReference>
<comment type="caution">
    <text evidence="1">The sequence shown here is derived from an EMBL/GenBank/DDBJ whole genome shotgun (WGS) entry which is preliminary data.</text>
</comment>
<gene>
    <name evidence="1" type="ORF">ACI1P1_10205</name>
</gene>